<reference evidence="2 5" key="2">
    <citation type="submission" date="2024-10" db="EMBL/GenBank/DDBJ databases">
        <authorList>
            <person name="Sang B.-I."/>
            <person name="Prabhaharan D."/>
        </authorList>
    </citation>
    <scope>NUCLEOTIDE SEQUENCE [LARGE SCALE GENOMIC DNA]</scope>
    <source>
        <strain evidence="2 5">MH</strain>
    </source>
</reference>
<gene>
    <name evidence="2" type="ORF">ACGTZG_02465</name>
    <name evidence="3" type="ORF">HF872_11855</name>
</gene>
<dbReference type="SUPFAM" id="SSF81301">
    <property type="entry name" value="Nucleotidyltransferase"/>
    <property type="match status" value="1"/>
</dbReference>
<reference evidence="3 4" key="1">
    <citation type="submission" date="2020-04" db="EMBL/GenBank/DDBJ databases">
        <authorList>
            <person name="Hitch T.C.A."/>
            <person name="Wylensek D."/>
            <person name="Clavel T."/>
        </authorList>
    </citation>
    <scope>NUCLEOTIDE SEQUENCE [LARGE SCALE GENOMIC DNA]</scope>
    <source>
        <strain evidence="3 4">Oil-RF-744-FAT-WT-6-1</strain>
    </source>
</reference>
<dbReference type="InterPro" id="IPR052548">
    <property type="entry name" value="Type_VII_TA_antitoxin"/>
</dbReference>
<evidence type="ECO:0000313" key="2">
    <source>
        <dbReference type="EMBL" id="MFG6272048.1"/>
    </source>
</evidence>
<dbReference type="AlphaFoldDB" id="A0A848BSG2"/>
<dbReference type="Proteomes" id="UP000591071">
    <property type="component" value="Unassembled WGS sequence"/>
</dbReference>
<comment type="caution">
    <text evidence="3">The sequence shown here is derived from an EMBL/GenBank/DDBJ whole genome shotgun (WGS) entry which is preliminary data.</text>
</comment>
<sequence>MCSEIELKKIIKAVVDAYYQAFGDAIDQILLYGSYSRKDNTEDSDIDLVAIVHGERLDLQEKLKKVWDISADLELEYGTIISPAVIPYDEYMKYQDDIPYYRNIKKEGVNVVA</sequence>
<evidence type="ECO:0000313" key="4">
    <source>
        <dbReference type="Proteomes" id="UP000591071"/>
    </source>
</evidence>
<dbReference type="EMBL" id="JABAFG010000028">
    <property type="protein sequence ID" value="NME29301.1"/>
    <property type="molecule type" value="Genomic_DNA"/>
</dbReference>
<dbReference type="KEGG" id="mhw:ACT01_12205"/>
<name>A0A848BSG2_9FIRM</name>
<dbReference type="CDD" id="cd05403">
    <property type="entry name" value="NT_KNTase_like"/>
    <property type="match status" value="1"/>
</dbReference>
<dbReference type="GO" id="GO:0016779">
    <property type="term" value="F:nucleotidyltransferase activity"/>
    <property type="evidence" value="ECO:0007669"/>
    <property type="project" value="InterPro"/>
</dbReference>
<dbReference type="PANTHER" id="PTHR33933:SF1">
    <property type="entry name" value="PROTEIN ADENYLYLTRANSFERASE MNTA-RELATED"/>
    <property type="match status" value="1"/>
</dbReference>
<accession>A0A848BSG2</accession>
<dbReference type="OrthoDB" id="9813766at2"/>
<dbReference type="InterPro" id="IPR002934">
    <property type="entry name" value="Polymerase_NTP_transf_dom"/>
</dbReference>
<evidence type="ECO:0000313" key="3">
    <source>
        <dbReference type="EMBL" id="NME29301.1"/>
    </source>
</evidence>
<organism evidence="3 4">
    <name type="scientific">Megasphaera hexanoica</name>
    <dbReference type="NCBI Taxonomy" id="1675036"/>
    <lineage>
        <taxon>Bacteria</taxon>
        <taxon>Bacillati</taxon>
        <taxon>Bacillota</taxon>
        <taxon>Negativicutes</taxon>
        <taxon>Veillonellales</taxon>
        <taxon>Veillonellaceae</taxon>
        <taxon>Megasphaera</taxon>
    </lineage>
</organism>
<proteinExistence type="predicted"/>
<evidence type="ECO:0000313" key="5">
    <source>
        <dbReference type="Proteomes" id="UP001605989"/>
    </source>
</evidence>
<dbReference type="RefSeq" id="WP_059075643.1">
    <property type="nucleotide sequence ID" value="NZ_CP011940.1"/>
</dbReference>
<dbReference type="Gene3D" id="3.30.460.10">
    <property type="entry name" value="Beta Polymerase, domain 2"/>
    <property type="match status" value="1"/>
</dbReference>
<keyword evidence="5" id="KW-1185">Reference proteome</keyword>
<protein>
    <submittedName>
        <fullName evidence="2">Nucleotidyltransferase domain-containing protein</fullName>
    </submittedName>
    <submittedName>
        <fullName evidence="3">Toxin</fullName>
    </submittedName>
</protein>
<dbReference type="InterPro" id="IPR043519">
    <property type="entry name" value="NT_sf"/>
</dbReference>
<evidence type="ECO:0000259" key="1">
    <source>
        <dbReference type="Pfam" id="PF01909"/>
    </source>
</evidence>
<dbReference type="PANTHER" id="PTHR33933">
    <property type="entry name" value="NUCLEOTIDYLTRANSFERASE"/>
    <property type="match status" value="1"/>
</dbReference>
<dbReference type="Proteomes" id="UP001605989">
    <property type="component" value="Unassembled WGS sequence"/>
</dbReference>
<dbReference type="EMBL" id="JBIEKR010000002">
    <property type="protein sequence ID" value="MFG6272048.1"/>
    <property type="molecule type" value="Genomic_DNA"/>
</dbReference>
<dbReference type="Pfam" id="PF01909">
    <property type="entry name" value="NTP_transf_2"/>
    <property type="match status" value="1"/>
</dbReference>
<feature type="domain" description="Polymerase nucleotidyl transferase" evidence="1">
    <location>
        <begin position="8"/>
        <end position="77"/>
    </location>
</feature>